<gene>
    <name evidence="2" type="ORF">NDU88_001704</name>
</gene>
<feature type="region of interest" description="Disordered" evidence="1">
    <location>
        <begin position="54"/>
        <end position="73"/>
    </location>
</feature>
<proteinExistence type="predicted"/>
<accession>A0AAV7VCP6</accession>
<reference evidence="2" key="1">
    <citation type="journal article" date="2022" name="bioRxiv">
        <title>Sequencing and chromosome-scale assembly of the giantPleurodeles waltlgenome.</title>
        <authorList>
            <person name="Brown T."/>
            <person name="Elewa A."/>
            <person name="Iarovenko S."/>
            <person name="Subramanian E."/>
            <person name="Araus A.J."/>
            <person name="Petzold A."/>
            <person name="Susuki M."/>
            <person name="Suzuki K.-i.T."/>
            <person name="Hayashi T."/>
            <person name="Toyoda A."/>
            <person name="Oliveira C."/>
            <person name="Osipova E."/>
            <person name="Leigh N.D."/>
            <person name="Simon A."/>
            <person name="Yun M.H."/>
        </authorList>
    </citation>
    <scope>NUCLEOTIDE SEQUENCE</scope>
    <source>
        <strain evidence="2">20211129_DDA</strain>
        <tissue evidence="2">Liver</tissue>
    </source>
</reference>
<dbReference type="EMBL" id="JANPWB010000003">
    <property type="protein sequence ID" value="KAJ1197859.1"/>
    <property type="molecule type" value="Genomic_DNA"/>
</dbReference>
<dbReference type="AlphaFoldDB" id="A0AAV7VCP6"/>
<feature type="region of interest" description="Disordered" evidence="1">
    <location>
        <begin position="1"/>
        <end position="23"/>
    </location>
</feature>
<evidence type="ECO:0000256" key="1">
    <source>
        <dbReference type="SAM" id="MobiDB-lite"/>
    </source>
</evidence>
<protein>
    <submittedName>
        <fullName evidence="2">Uncharacterized protein</fullName>
    </submittedName>
</protein>
<name>A0AAV7VCP6_PLEWA</name>
<evidence type="ECO:0000313" key="3">
    <source>
        <dbReference type="Proteomes" id="UP001066276"/>
    </source>
</evidence>
<keyword evidence="3" id="KW-1185">Reference proteome</keyword>
<sequence>MSGQTGSRPVGWGRRDGSRTPGALLPLDMAAMVSLLVGSRRPSHGPGPIAVLDEKAQAHAPDHKHVDPSWDHS</sequence>
<evidence type="ECO:0000313" key="2">
    <source>
        <dbReference type="EMBL" id="KAJ1197859.1"/>
    </source>
</evidence>
<comment type="caution">
    <text evidence="2">The sequence shown here is derived from an EMBL/GenBank/DDBJ whole genome shotgun (WGS) entry which is preliminary data.</text>
</comment>
<organism evidence="2 3">
    <name type="scientific">Pleurodeles waltl</name>
    <name type="common">Iberian ribbed newt</name>
    <dbReference type="NCBI Taxonomy" id="8319"/>
    <lineage>
        <taxon>Eukaryota</taxon>
        <taxon>Metazoa</taxon>
        <taxon>Chordata</taxon>
        <taxon>Craniata</taxon>
        <taxon>Vertebrata</taxon>
        <taxon>Euteleostomi</taxon>
        <taxon>Amphibia</taxon>
        <taxon>Batrachia</taxon>
        <taxon>Caudata</taxon>
        <taxon>Salamandroidea</taxon>
        <taxon>Salamandridae</taxon>
        <taxon>Pleurodelinae</taxon>
        <taxon>Pleurodeles</taxon>
    </lineage>
</organism>
<dbReference type="Proteomes" id="UP001066276">
    <property type="component" value="Chromosome 2_1"/>
</dbReference>